<dbReference type="Gene3D" id="3.30.2060.10">
    <property type="entry name" value="Penicillin-binding protein 1b domain"/>
    <property type="match status" value="1"/>
</dbReference>
<dbReference type="Gene3D" id="3.40.50.11180">
    <property type="match status" value="1"/>
</dbReference>
<organism evidence="12 13">
    <name type="scientific">Candidatus Nucleicultrix amoebiphila FS5</name>
    <dbReference type="NCBI Taxonomy" id="1414854"/>
    <lineage>
        <taxon>Bacteria</taxon>
        <taxon>Pseudomonadati</taxon>
        <taxon>Pseudomonadota</taxon>
        <taxon>Alphaproteobacteria</taxon>
        <taxon>Holosporales</taxon>
        <taxon>Candidatus Nucleicultricaceae</taxon>
        <taxon>Candidatus Nucleicultrix</taxon>
    </lineage>
</organism>
<evidence type="ECO:0000256" key="3">
    <source>
        <dbReference type="ARBA" id="ARBA00022763"/>
    </source>
</evidence>
<comment type="similarity">
    <text evidence="9">In the C-terminal section; belongs to the helicase family. RecG subfamily.</text>
</comment>
<dbReference type="GO" id="GO:0005737">
    <property type="term" value="C:cytoplasm"/>
    <property type="evidence" value="ECO:0007669"/>
    <property type="project" value="UniProtKB-SubCell"/>
</dbReference>
<evidence type="ECO:0000256" key="5">
    <source>
        <dbReference type="ARBA" id="ARBA00022806"/>
    </source>
</evidence>
<dbReference type="SUPFAM" id="SSF52540">
    <property type="entry name" value="P-loop containing nucleoside triphosphate hydrolases"/>
    <property type="match status" value="4"/>
</dbReference>
<dbReference type="Pfam" id="PF17757">
    <property type="entry name" value="UvrB_inter"/>
    <property type="match status" value="1"/>
</dbReference>
<dbReference type="GO" id="GO:0005524">
    <property type="term" value="F:ATP binding"/>
    <property type="evidence" value="ECO:0007669"/>
    <property type="project" value="UniProtKB-UniRule"/>
</dbReference>
<dbReference type="HAMAP" id="MF_00969">
    <property type="entry name" value="TRCF"/>
    <property type="match status" value="1"/>
</dbReference>
<dbReference type="GO" id="GO:0000716">
    <property type="term" value="P:transcription-coupled nucleotide-excision repair, DNA damage recognition"/>
    <property type="evidence" value="ECO:0007669"/>
    <property type="project" value="UniProtKB-UniRule"/>
</dbReference>
<dbReference type="SMART" id="SM01058">
    <property type="entry name" value="CarD_TRCF"/>
    <property type="match status" value="1"/>
</dbReference>
<dbReference type="PROSITE" id="PS51192">
    <property type="entry name" value="HELICASE_ATP_BIND_1"/>
    <property type="match status" value="1"/>
</dbReference>
<dbReference type="InterPro" id="IPR003711">
    <property type="entry name" value="CarD-like/TRCF_RID"/>
</dbReference>
<keyword evidence="13" id="KW-1185">Reference proteome</keyword>
<dbReference type="Gene3D" id="3.40.50.11140">
    <property type="match status" value="1"/>
</dbReference>
<dbReference type="AlphaFoldDB" id="A0A1W6N5N6"/>
<dbReference type="PROSITE" id="PS51194">
    <property type="entry name" value="HELICASE_CTER"/>
    <property type="match status" value="1"/>
</dbReference>
<name>A0A1W6N5N6_9PROT</name>
<evidence type="ECO:0000259" key="11">
    <source>
        <dbReference type="PROSITE" id="PS51194"/>
    </source>
</evidence>
<keyword evidence="8 9" id="KW-0234">DNA repair</keyword>
<proteinExistence type="inferred from homology"/>
<dbReference type="Gene3D" id="3.90.1150.50">
    <property type="entry name" value="Transcription-repair-coupling factor, D7 domain"/>
    <property type="match status" value="1"/>
</dbReference>
<dbReference type="GO" id="GO:0003678">
    <property type="term" value="F:DNA helicase activity"/>
    <property type="evidence" value="ECO:0007669"/>
    <property type="project" value="TreeGrafter"/>
</dbReference>
<dbReference type="InterPro" id="IPR036101">
    <property type="entry name" value="CarD-like/TRCF_RID_sf"/>
</dbReference>
<dbReference type="STRING" id="1414854.GQ61_07615"/>
<gene>
    <name evidence="9" type="primary">mfd</name>
    <name evidence="12" type="ORF">GQ61_07615</name>
</gene>
<evidence type="ECO:0000256" key="9">
    <source>
        <dbReference type="HAMAP-Rule" id="MF_00969"/>
    </source>
</evidence>
<dbReference type="EMBL" id="CP008743">
    <property type="protein sequence ID" value="ARN85173.1"/>
    <property type="molecule type" value="Genomic_DNA"/>
</dbReference>
<dbReference type="InterPro" id="IPR004576">
    <property type="entry name" value="Mfd"/>
</dbReference>
<evidence type="ECO:0000313" key="13">
    <source>
        <dbReference type="Proteomes" id="UP000237351"/>
    </source>
</evidence>
<dbReference type="Gene3D" id="2.40.10.170">
    <property type="match status" value="1"/>
</dbReference>
<dbReference type="SUPFAM" id="SSF141259">
    <property type="entry name" value="CarD-like"/>
    <property type="match status" value="1"/>
</dbReference>
<evidence type="ECO:0000256" key="4">
    <source>
        <dbReference type="ARBA" id="ARBA00022801"/>
    </source>
</evidence>
<reference evidence="12 13" key="1">
    <citation type="submission" date="2014-06" db="EMBL/GenBank/DDBJ databases">
        <title>The genome of the endonuclear symbiont Nucleicultrix amoebiphila.</title>
        <authorList>
            <person name="Schulz F."/>
            <person name="Horn M."/>
        </authorList>
    </citation>
    <scope>NUCLEOTIDE SEQUENCE [LARGE SCALE GENOMIC DNA]</scope>
    <source>
        <strain evidence="12 13">FS5</strain>
    </source>
</reference>
<keyword evidence="3 9" id="KW-0227">DNA damage</keyword>
<keyword evidence="4 9" id="KW-0378">Hydrolase</keyword>
<keyword evidence="5" id="KW-0347">Helicase</keyword>
<dbReference type="CDD" id="cd17991">
    <property type="entry name" value="DEXHc_TRCF"/>
    <property type="match status" value="1"/>
</dbReference>
<dbReference type="GO" id="GO:0006355">
    <property type="term" value="P:regulation of DNA-templated transcription"/>
    <property type="evidence" value="ECO:0007669"/>
    <property type="project" value="UniProtKB-UniRule"/>
</dbReference>
<evidence type="ECO:0000256" key="2">
    <source>
        <dbReference type="ARBA" id="ARBA00022741"/>
    </source>
</evidence>
<dbReference type="InterPro" id="IPR037235">
    <property type="entry name" value="TRCF-like_C_D7"/>
</dbReference>
<evidence type="ECO:0000259" key="10">
    <source>
        <dbReference type="PROSITE" id="PS51192"/>
    </source>
</evidence>
<accession>A0A1W6N5N6</accession>
<dbReference type="Pfam" id="PF00270">
    <property type="entry name" value="DEAD"/>
    <property type="match status" value="1"/>
</dbReference>
<evidence type="ECO:0000256" key="1">
    <source>
        <dbReference type="ARBA" id="ARBA00022490"/>
    </source>
</evidence>
<dbReference type="Gene3D" id="3.40.50.300">
    <property type="entry name" value="P-loop containing nucleotide triphosphate hydrolases"/>
    <property type="match status" value="2"/>
</dbReference>
<dbReference type="GO" id="GO:0003684">
    <property type="term" value="F:damaged DNA binding"/>
    <property type="evidence" value="ECO:0007669"/>
    <property type="project" value="InterPro"/>
</dbReference>
<dbReference type="InterPro" id="IPR011545">
    <property type="entry name" value="DEAD/DEAH_box_helicase_dom"/>
</dbReference>
<dbReference type="NCBIfam" id="TIGR00580">
    <property type="entry name" value="mfd"/>
    <property type="match status" value="1"/>
</dbReference>
<sequence>MPVQSKSEPITVINCPSDLEPFLLGYSPFKERFLVYVSLDDSDLFDRAQLFRFIDPQRPVLLFPTWDTLPYDRISPRQDIIGERSATLSLLEQGVAPNTIIMTSLAAILQRIPPQENFQGFGLTLHKGKNISRQELTMRLEAQGYHRVEIVREPSEYALRGNLVDVFPAHSLHPYRLDFFGDELETLKAFDPLSQRSAGEEAELKLLPSKELSLTPQTIARFRQGYRATFLDTTDQDPLYESVSAGRPYPGMEQWLPLFYSKLSTLQDYLPADALWCFDAHFNEAALARFEQIQEHYQARKAYLKESKKLGDGFIYHPLPPEQLYLSAKEFEDLTKKNSTIEFHSFQTQASSEENILDCQARRAKDFHLERNSPDINVFEALKEHIQSLQNLGDKVLITAPSFGAISRLETALKDHGFISTRQINDLKSLEDVPHTILGLCVLPLDHGFSLGGFSVLTEQDILGDKQTKTTKRRRRSDLFLGEASNLTTGDYVVHMDHGIGQYTGLMTLTINDLPHDCLALIYEGGDKLFVPVENIEVLSRYGGEDSFVVLDRLGSASWQARKARVKKNLLEMASGLIKIAAERQLENAESYKIEPGQFNEFCARFPYTETEDQLIALDETLEDLSAGKPMDRLICGDVGFGKTEIAIRAAFVVASQGKQVAIIAPTTLLARQHYQNFQRRFQGFGLKVAQLSRFTTPKDASLIKEGIKDGTIQVVIGTHSLLGKGIHFLNLGLMIVDEEQHFGVKQKEHLKSLQANVHVLTLTATPIPRTLQMALTGVRDMSIIATPPVDRLAVRTFVMPFDGVMIREAILREKYRGGQIFYVTPRIEFLEKIQLQLQELVPEIKVAMAHGQLPPRALEKTMLDFCDGRYDLLLATNIIESGLDIPTVNTIIVDRADLFGLAQLYQIRGRVGRTKIRAYAYLLLPPTALSTTSQKRLEIMQTLDNLGAGFQLASHDMDIRGAGNLLGDQQSGHIREVGIELYQQMLEEAVEEARNRQGNKAAEPAVDHWTPQLNLGLPVLIPEHYVHDLTVRLHLYQRLVHLNAPAEIEDFAIELIDRFGPLPLEVTYLLEIIYLKTLCRAANIDKVDIGDKGIVLGFYKNSFPNPEGLITMIQNSQGTIRLRPDQKLVYIHTWSDIDQRLKGIKTILEELKSLAEKKSF</sequence>
<feature type="domain" description="Helicase ATP-binding" evidence="10">
    <location>
        <begin position="624"/>
        <end position="785"/>
    </location>
</feature>
<dbReference type="Pfam" id="PF03461">
    <property type="entry name" value="TRCF"/>
    <property type="match status" value="1"/>
</dbReference>
<dbReference type="SMART" id="SM00490">
    <property type="entry name" value="HELICc"/>
    <property type="match status" value="1"/>
</dbReference>
<dbReference type="SMART" id="SM00487">
    <property type="entry name" value="DEXDc"/>
    <property type="match status" value="1"/>
</dbReference>
<feature type="domain" description="Helicase C-terminal" evidence="11">
    <location>
        <begin position="806"/>
        <end position="959"/>
    </location>
</feature>
<keyword evidence="6 9" id="KW-0067">ATP-binding</keyword>
<dbReference type="Proteomes" id="UP000237351">
    <property type="component" value="Chromosome"/>
</dbReference>
<evidence type="ECO:0000256" key="6">
    <source>
        <dbReference type="ARBA" id="ARBA00022840"/>
    </source>
</evidence>
<comment type="subcellular location">
    <subcellularLocation>
        <location evidence="9">Cytoplasm</location>
    </subcellularLocation>
</comment>
<keyword evidence="7 9" id="KW-0238">DNA-binding</keyword>
<dbReference type="SUPFAM" id="SSF143517">
    <property type="entry name" value="TRCF domain-like"/>
    <property type="match status" value="1"/>
</dbReference>
<evidence type="ECO:0000313" key="12">
    <source>
        <dbReference type="EMBL" id="ARN85173.1"/>
    </source>
</evidence>
<comment type="function">
    <text evidence="9">Couples transcription and DNA repair by recognizing RNA polymerase (RNAP) stalled at DNA lesions. Mediates ATP-dependent release of RNAP and its truncated transcript from the DNA, and recruitment of nucleotide excision repair machinery to the damaged site.</text>
</comment>
<dbReference type="InterPro" id="IPR014001">
    <property type="entry name" value="Helicase_ATP-bd"/>
</dbReference>
<dbReference type="InterPro" id="IPR047112">
    <property type="entry name" value="RecG/Mfd"/>
</dbReference>
<dbReference type="PANTHER" id="PTHR47964">
    <property type="entry name" value="ATP-DEPENDENT DNA HELICASE HOMOLOG RECG, CHLOROPLASTIC"/>
    <property type="match status" value="1"/>
</dbReference>
<dbReference type="SMART" id="SM00982">
    <property type="entry name" value="TRCF"/>
    <property type="match status" value="1"/>
</dbReference>
<keyword evidence="1 9" id="KW-0963">Cytoplasm</keyword>
<keyword evidence="2 9" id="KW-0547">Nucleotide-binding</keyword>
<dbReference type="Pfam" id="PF02559">
    <property type="entry name" value="CarD_TRCF_RID"/>
    <property type="match status" value="1"/>
</dbReference>
<dbReference type="InterPro" id="IPR005118">
    <property type="entry name" value="TRCF_C"/>
</dbReference>
<dbReference type="KEGG" id="naf:GQ61_07615"/>
<dbReference type="GO" id="GO:0016787">
    <property type="term" value="F:hydrolase activity"/>
    <property type="evidence" value="ECO:0007669"/>
    <property type="project" value="UniProtKB-KW"/>
</dbReference>
<dbReference type="PANTHER" id="PTHR47964:SF1">
    <property type="entry name" value="ATP-DEPENDENT DNA HELICASE HOMOLOG RECG, CHLOROPLASTIC"/>
    <property type="match status" value="1"/>
</dbReference>
<dbReference type="InterPro" id="IPR041471">
    <property type="entry name" value="UvrB_inter"/>
</dbReference>
<dbReference type="InterPro" id="IPR001650">
    <property type="entry name" value="Helicase_C-like"/>
</dbReference>
<protein>
    <recommendedName>
        <fullName evidence="9">Transcription-repair-coupling factor</fullName>
        <shortName evidence="9">TRCF</shortName>
        <ecNumber evidence="9">3.6.4.-</ecNumber>
    </recommendedName>
</protein>
<evidence type="ECO:0000256" key="7">
    <source>
        <dbReference type="ARBA" id="ARBA00023125"/>
    </source>
</evidence>
<dbReference type="EC" id="3.6.4.-" evidence="9"/>
<dbReference type="InterPro" id="IPR027417">
    <property type="entry name" value="P-loop_NTPase"/>
</dbReference>
<comment type="similarity">
    <text evidence="9">In the N-terminal section; belongs to the UvrB family.</text>
</comment>
<dbReference type="Pfam" id="PF00271">
    <property type="entry name" value="Helicase_C"/>
    <property type="match status" value="1"/>
</dbReference>
<evidence type="ECO:0000256" key="8">
    <source>
        <dbReference type="ARBA" id="ARBA00023204"/>
    </source>
</evidence>